<dbReference type="GO" id="GO:0016787">
    <property type="term" value="F:hydrolase activity"/>
    <property type="evidence" value="ECO:0007669"/>
    <property type="project" value="UniProtKB-KW"/>
</dbReference>
<keyword evidence="2" id="KW-0378">Hydrolase</keyword>
<dbReference type="EMBL" id="WJNH01000009">
    <property type="protein sequence ID" value="MRG87418.1"/>
    <property type="molecule type" value="Genomic_DNA"/>
</dbReference>
<sequence>MIRGKIQVNHFTLRSETLLKNNGINQSYINVANINLYCEYLLNDNPPIFLIHGFASSTYTFRRLIPLLKKNFSIVAVDLPGFGKSEKSTSFTYSFQNYARLMIACIDKFAISNPFIVGHSMGGQIALYMAAIAPEKIKKLILLCSSGYLRRSSRLLIYSSYLPLFESVITNYIRRKNVKDYLRNVLYNEALINDELIYEYGKPLAEKGFYQALIRLLRHREGDLLSEDLKKINTPTLLIWGKEDRVVPLQIGKRLAKDLPNAQLITYEKTGHLITVEKPEHVFKHILFYTSGKNNAMT</sequence>
<dbReference type="PANTHER" id="PTHR46438">
    <property type="entry name" value="ALPHA/BETA-HYDROLASES SUPERFAMILY PROTEIN"/>
    <property type="match status" value="1"/>
</dbReference>
<dbReference type="InterPro" id="IPR000073">
    <property type="entry name" value="AB_hydrolase_1"/>
</dbReference>
<dbReference type="InterPro" id="IPR029058">
    <property type="entry name" value="AB_hydrolase_fold"/>
</dbReference>
<proteinExistence type="predicted"/>
<evidence type="ECO:0000259" key="1">
    <source>
        <dbReference type="Pfam" id="PF00561"/>
    </source>
</evidence>
<evidence type="ECO:0000313" key="3">
    <source>
        <dbReference type="Proteomes" id="UP000480185"/>
    </source>
</evidence>
<dbReference type="PRINTS" id="PR00412">
    <property type="entry name" value="EPOXHYDRLASE"/>
</dbReference>
<dbReference type="Gene3D" id="3.40.50.1820">
    <property type="entry name" value="alpha/beta hydrolase"/>
    <property type="match status" value="1"/>
</dbReference>
<dbReference type="AlphaFoldDB" id="A0A6G1X9F4"/>
<protein>
    <submittedName>
        <fullName evidence="2">Alpha/beta fold hydrolase</fullName>
    </submittedName>
</protein>
<evidence type="ECO:0000313" key="2">
    <source>
        <dbReference type="EMBL" id="MRG87418.1"/>
    </source>
</evidence>
<dbReference type="OrthoDB" id="9797695at2"/>
<name>A0A6G1X9F4_9BACI</name>
<organism evidence="2 3">
    <name type="scientific">Salinibacillus xinjiangensis</name>
    <dbReference type="NCBI Taxonomy" id="1229268"/>
    <lineage>
        <taxon>Bacteria</taxon>
        <taxon>Bacillati</taxon>
        <taxon>Bacillota</taxon>
        <taxon>Bacilli</taxon>
        <taxon>Bacillales</taxon>
        <taxon>Bacillaceae</taxon>
        <taxon>Salinibacillus</taxon>
    </lineage>
</organism>
<accession>A0A6G1X9F4</accession>
<feature type="domain" description="AB hydrolase-1" evidence="1">
    <location>
        <begin position="46"/>
        <end position="279"/>
    </location>
</feature>
<keyword evidence="3" id="KW-1185">Reference proteome</keyword>
<dbReference type="PRINTS" id="PR00111">
    <property type="entry name" value="ABHYDROLASE"/>
</dbReference>
<dbReference type="PANTHER" id="PTHR46438:SF11">
    <property type="entry name" value="LIPASE-RELATED"/>
    <property type="match status" value="1"/>
</dbReference>
<dbReference type="InterPro" id="IPR000639">
    <property type="entry name" value="Epox_hydrolase-like"/>
</dbReference>
<dbReference type="SUPFAM" id="SSF53474">
    <property type="entry name" value="alpha/beta-Hydrolases"/>
    <property type="match status" value="1"/>
</dbReference>
<dbReference type="Pfam" id="PF00561">
    <property type="entry name" value="Abhydrolase_1"/>
    <property type="match status" value="1"/>
</dbReference>
<gene>
    <name evidence="2" type="ORF">GH754_14065</name>
</gene>
<dbReference type="Proteomes" id="UP000480185">
    <property type="component" value="Unassembled WGS sequence"/>
</dbReference>
<comment type="caution">
    <text evidence="2">The sequence shown here is derived from an EMBL/GenBank/DDBJ whole genome shotgun (WGS) entry which is preliminary data.</text>
</comment>
<reference evidence="2 3" key="1">
    <citation type="submission" date="2019-11" db="EMBL/GenBank/DDBJ databases">
        <authorList>
            <person name="Li J."/>
        </authorList>
    </citation>
    <scope>NUCLEOTIDE SEQUENCE [LARGE SCALE GENOMIC DNA]</scope>
    <source>
        <strain evidence="2 3">J4</strain>
    </source>
</reference>